<keyword evidence="4" id="KW-1185">Reference proteome</keyword>
<dbReference type="InterPro" id="IPR013783">
    <property type="entry name" value="Ig-like_fold"/>
</dbReference>
<proteinExistence type="predicted"/>
<dbReference type="KEGG" id="mez:Mtc_0284"/>
<dbReference type="EMBL" id="CP003243">
    <property type="protein sequence ID" value="AFC99055.1"/>
    <property type="molecule type" value="Genomic_DNA"/>
</dbReference>
<feature type="region of interest" description="Disordered" evidence="1">
    <location>
        <begin position="91"/>
        <end position="111"/>
    </location>
</feature>
<organism evidence="3 4">
    <name type="scientific">Methanocella conradii (strain DSM 24694 / JCM 17849 / CGMCC 1.5162 / HZ254)</name>
    <dbReference type="NCBI Taxonomy" id="1041930"/>
    <lineage>
        <taxon>Archaea</taxon>
        <taxon>Methanobacteriati</taxon>
        <taxon>Methanobacteriota</taxon>
        <taxon>Stenosarchaea group</taxon>
        <taxon>Methanomicrobia</taxon>
        <taxon>Methanocellales</taxon>
        <taxon>Methanocellaceae</taxon>
        <taxon>Methanocella</taxon>
    </lineage>
</organism>
<evidence type="ECO:0000256" key="2">
    <source>
        <dbReference type="SAM" id="Phobius"/>
    </source>
</evidence>
<dbReference type="eggNOG" id="arCOG02079">
    <property type="taxonomic scope" value="Archaea"/>
</dbReference>
<evidence type="ECO:0000256" key="1">
    <source>
        <dbReference type="SAM" id="MobiDB-lite"/>
    </source>
</evidence>
<dbReference type="GeneID" id="11970164"/>
<keyword evidence="2" id="KW-0812">Transmembrane</keyword>
<evidence type="ECO:0000313" key="4">
    <source>
        <dbReference type="Proteomes" id="UP000005233"/>
    </source>
</evidence>
<dbReference type="PANTHER" id="PTHR35902">
    <property type="entry name" value="S-LAYER DOMAIN-LIKE PROTEIN-RELATED"/>
    <property type="match status" value="1"/>
</dbReference>
<dbReference type="AlphaFoldDB" id="H8I952"/>
<dbReference type="Gene3D" id="2.60.40.10">
    <property type="entry name" value="Immunoglobulins"/>
    <property type="match status" value="2"/>
</dbReference>
<reference evidence="3 4" key="1">
    <citation type="journal article" date="2012" name="J. Bacteriol.">
        <title>Complete genome sequence of a thermophilic methanogen, Methanocella conradii HZ254, isolated from Chinese rice field soil.</title>
        <authorList>
            <person name="Lu Z."/>
            <person name="Lu Y."/>
        </authorList>
    </citation>
    <scope>NUCLEOTIDE SEQUENCE [LARGE SCALE GENOMIC DNA]</scope>
    <source>
        <strain evidence="4">DSM 24694 / JCM 17849 / CGMCC 1.5162 / HZ254</strain>
    </source>
</reference>
<dbReference type="OrthoDB" id="56770at2157"/>
<accession>H8I952</accession>
<evidence type="ECO:0000313" key="3">
    <source>
        <dbReference type="EMBL" id="AFC99055.1"/>
    </source>
</evidence>
<dbReference type="HOGENOM" id="CLU_028008_0_0_2"/>
<dbReference type="Proteomes" id="UP000005233">
    <property type="component" value="Chromosome"/>
</dbReference>
<protein>
    <submittedName>
        <fullName evidence="3">S-layer domain protein</fullName>
    </submittedName>
</protein>
<name>H8I952_METCZ</name>
<sequence>MTRSALLVALIALLLLAPHSAALQGPYLPQTINGGPIIDVSLFGNRELYPGQTTTLQIVVQNSGVLGGLVGYQTPLIYPVTLSTTSSITTPVKEANNSSSESPDVEGLSGPAGQLVSSATMTRQVNVLYDEFELNSGPNVAIAATTALGVTARLSTEGTPLQVVSGECVVGGSLPAGSVSPPFSFIVRVDRGAKPGVYALPVIVTYKHLAGQYDFKSAFGDVLEYNDYVEECVTLHVYVVIREAFDLVVTVEGCQNMLPGSDGMVTLKVSNVGGVCAEETVIYLMPSYPGLPQDGSLPDNVAIAPSLVLPVQGSQYIGRMDPGEEKLVSFKVAVSPDAEAGTYPLSAIASYTDAWGKQKSSNVDTFGVPVQPEMKFTVDEDPIAIRCGRSCAATVNLTNTGPVTAHDAVVRMNALDPFVVSYDTAYLGDVKPGESVNTTFGIKVKPDAVPTTYYVTMEVKYYDDEDDPHVTKIIRKAIVVDPPPTLWESALENWPIVAGAGIVALLGAAYAARGFLKGKKPGNKPQLSPVKDESAEQH</sequence>
<keyword evidence="2" id="KW-0472">Membrane</keyword>
<keyword evidence="2" id="KW-1133">Transmembrane helix</keyword>
<dbReference type="STRING" id="1041930.Mtc_0284"/>
<dbReference type="PANTHER" id="PTHR35902:SF3">
    <property type="entry name" value="NPCBM-ASSOCIATED, NEW3 DOMAIN OF ALPHA-GALACTOSIDASE"/>
    <property type="match status" value="1"/>
</dbReference>
<dbReference type="RefSeq" id="WP_014404894.1">
    <property type="nucleotide sequence ID" value="NC_017034.1"/>
</dbReference>
<feature type="region of interest" description="Disordered" evidence="1">
    <location>
        <begin position="519"/>
        <end position="538"/>
    </location>
</feature>
<feature type="compositionally biased region" description="Polar residues" evidence="1">
    <location>
        <begin position="91"/>
        <end position="102"/>
    </location>
</feature>
<gene>
    <name evidence="3" type="ordered locus">Mtc_0284</name>
</gene>
<feature type="transmembrane region" description="Helical" evidence="2">
    <location>
        <begin position="494"/>
        <end position="516"/>
    </location>
</feature>